<dbReference type="GO" id="GO:0006139">
    <property type="term" value="P:nucleobase-containing compound metabolic process"/>
    <property type="evidence" value="ECO:0007669"/>
    <property type="project" value="UniProtKB-ARBA"/>
</dbReference>
<dbReference type="Pfam" id="PF03372">
    <property type="entry name" value="Exo_endo_phos"/>
    <property type="match status" value="1"/>
</dbReference>
<dbReference type="Proteomes" id="UP000076738">
    <property type="component" value="Unassembled WGS sequence"/>
</dbReference>
<keyword evidence="2" id="KW-0378">Hydrolase</keyword>
<evidence type="ECO:0000256" key="1">
    <source>
        <dbReference type="ARBA" id="ARBA00010774"/>
    </source>
</evidence>
<feature type="region of interest" description="Disordered" evidence="3">
    <location>
        <begin position="302"/>
        <end position="325"/>
    </location>
</feature>
<evidence type="ECO:0000313" key="5">
    <source>
        <dbReference type="EMBL" id="KZO98379.1"/>
    </source>
</evidence>
<dbReference type="InterPro" id="IPR005135">
    <property type="entry name" value="Endo/exonuclease/phosphatase"/>
</dbReference>
<dbReference type="PANTHER" id="PTHR12121:SF45">
    <property type="entry name" value="NOCTURNIN"/>
    <property type="match status" value="1"/>
</dbReference>
<dbReference type="GO" id="GO:0004519">
    <property type="term" value="F:endonuclease activity"/>
    <property type="evidence" value="ECO:0007669"/>
    <property type="project" value="UniProtKB-KW"/>
</dbReference>
<dbReference type="PANTHER" id="PTHR12121">
    <property type="entry name" value="CARBON CATABOLITE REPRESSOR PROTEIN 4"/>
    <property type="match status" value="1"/>
</dbReference>
<accession>A0A167P3C8</accession>
<name>A0A167P3C8_CALVF</name>
<comment type="similarity">
    <text evidence="1">Belongs to the CCR4/nocturin family.</text>
</comment>
<sequence length="448" mass="50570">MGSTTPREKQPYVPTPEQIQLANERKARRLAGKMQQAGAPTGPPDYSRWILPRKWLPVGFPSTPTRTRITIMTWNMLAQSLVRRELFPGSDCLKIKDREQMLSAEILHYDADIVCLQEVDRLNTLLPRLRDTYNNIYASGPGKLHGCMLLYRRSRFEEISSKVVYYDEESLLKVGTDGGESSGATRRTKNIGLIAALRFKDGSPGSSEHNGCLVATTHLFWHPRYTYERTRQAFILLREIQKFRSALQLQSWPVFIGGDFNSQPTEPTYSLLVGQQLLDVQKAELETSRVVHVSIDPTVGLSTVSGEEQEPSEAPSSLGNKCQKHRKEVPTKGLVQVTSRIAFREGLQVALRSVYDEARMSSDTFGQRHGLPSDRRGSSEAMWTSFTPLWRLTLDYIFVWDGVHDERHVDPRVLSVLAPHKTESLEPGLPRKGICASDHIALAAEVEW</sequence>
<evidence type="ECO:0000313" key="6">
    <source>
        <dbReference type="Proteomes" id="UP000076738"/>
    </source>
</evidence>
<keyword evidence="5" id="KW-0269">Exonuclease</keyword>
<evidence type="ECO:0000256" key="2">
    <source>
        <dbReference type="ARBA" id="ARBA00022801"/>
    </source>
</evidence>
<dbReference type="InterPro" id="IPR050410">
    <property type="entry name" value="CCR4/nocturin_mRNA_transcr"/>
</dbReference>
<dbReference type="EMBL" id="KV417276">
    <property type="protein sequence ID" value="KZO98379.1"/>
    <property type="molecule type" value="Genomic_DNA"/>
</dbReference>
<organism evidence="5 6">
    <name type="scientific">Calocera viscosa (strain TUFC12733)</name>
    <dbReference type="NCBI Taxonomy" id="1330018"/>
    <lineage>
        <taxon>Eukaryota</taxon>
        <taxon>Fungi</taxon>
        <taxon>Dikarya</taxon>
        <taxon>Basidiomycota</taxon>
        <taxon>Agaricomycotina</taxon>
        <taxon>Dacrymycetes</taxon>
        <taxon>Dacrymycetales</taxon>
        <taxon>Dacrymycetaceae</taxon>
        <taxon>Calocera</taxon>
    </lineage>
</organism>
<dbReference type="AlphaFoldDB" id="A0A167P3C8"/>
<proteinExistence type="inferred from homology"/>
<dbReference type="Gene3D" id="3.60.10.10">
    <property type="entry name" value="Endonuclease/exonuclease/phosphatase"/>
    <property type="match status" value="1"/>
</dbReference>
<dbReference type="InterPro" id="IPR036691">
    <property type="entry name" value="Endo/exonu/phosph_ase_sf"/>
</dbReference>
<dbReference type="GO" id="GO:0000175">
    <property type="term" value="F:3'-5'-RNA exonuclease activity"/>
    <property type="evidence" value="ECO:0007669"/>
    <property type="project" value="TreeGrafter"/>
</dbReference>
<keyword evidence="6" id="KW-1185">Reference proteome</keyword>
<keyword evidence="5" id="KW-0540">Nuclease</keyword>
<reference evidence="5 6" key="1">
    <citation type="journal article" date="2016" name="Mol. Biol. Evol.">
        <title>Comparative Genomics of Early-Diverging Mushroom-Forming Fungi Provides Insights into the Origins of Lignocellulose Decay Capabilities.</title>
        <authorList>
            <person name="Nagy L.G."/>
            <person name="Riley R."/>
            <person name="Tritt A."/>
            <person name="Adam C."/>
            <person name="Daum C."/>
            <person name="Floudas D."/>
            <person name="Sun H."/>
            <person name="Yadav J.S."/>
            <person name="Pangilinan J."/>
            <person name="Larsson K.H."/>
            <person name="Matsuura K."/>
            <person name="Barry K."/>
            <person name="Labutti K."/>
            <person name="Kuo R."/>
            <person name="Ohm R.A."/>
            <person name="Bhattacharya S.S."/>
            <person name="Shirouzu T."/>
            <person name="Yoshinaga Y."/>
            <person name="Martin F.M."/>
            <person name="Grigoriev I.V."/>
            <person name="Hibbett D.S."/>
        </authorList>
    </citation>
    <scope>NUCLEOTIDE SEQUENCE [LARGE SCALE GENOMIC DNA]</scope>
    <source>
        <strain evidence="5 6">TUFC12733</strain>
    </source>
</reference>
<gene>
    <name evidence="5" type="ORF">CALVIDRAFT_512364</name>
</gene>
<dbReference type="SUPFAM" id="SSF56219">
    <property type="entry name" value="DNase I-like"/>
    <property type="match status" value="1"/>
</dbReference>
<protein>
    <submittedName>
        <fullName evidence="5">Endonuclease/exonuclease/phosphatase</fullName>
    </submittedName>
</protein>
<keyword evidence="5" id="KW-0255">Endonuclease</keyword>
<dbReference type="OrthoDB" id="428734at2759"/>
<evidence type="ECO:0000256" key="3">
    <source>
        <dbReference type="SAM" id="MobiDB-lite"/>
    </source>
</evidence>
<evidence type="ECO:0000259" key="4">
    <source>
        <dbReference type="Pfam" id="PF03372"/>
    </source>
</evidence>
<feature type="domain" description="Endonuclease/exonuclease/phosphatase" evidence="4">
    <location>
        <begin position="72"/>
        <end position="439"/>
    </location>
</feature>